<proteinExistence type="predicted"/>
<accession>A0A1M8A686</accession>
<dbReference type="InterPro" id="IPR029062">
    <property type="entry name" value="Class_I_gatase-like"/>
</dbReference>
<dbReference type="AlphaFoldDB" id="A0A1M8A686"/>
<dbReference type="OMA" id="KSPHIRI"/>
<protein>
    <submittedName>
        <fullName evidence="1">Similar to S.cerevisiae protein YLR126C (Putative glutamine amidotransferase)</fullName>
    </submittedName>
</protein>
<gene>
    <name evidence="1" type="ORF">MSYG_2317</name>
</gene>
<dbReference type="GO" id="GO:0016740">
    <property type="term" value="F:transferase activity"/>
    <property type="evidence" value="ECO:0007669"/>
    <property type="project" value="UniProtKB-KW"/>
</dbReference>
<dbReference type="STRING" id="1230383.A0A1M8A686"/>
<evidence type="ECO:0000313" key="2">
    <source>
        <dbReference type="Proteomes" id="UP000186303"/>
    </source>
</evidence>
<dbReference type="GO" id="GO:0005634">
    <property type="term" value="C:nucleus"/>
    <property type="evidence" value="ECO:0007669"/>
    <property type="project" value="TreeGrafter"/>
</dbReference>
<dbReference type="OrthoDB" id="92161at2759"/>
<name>A0A1M8A686_MALS4</name>
<dbReference type="PANTHER" id="PTHR42695:SF5">
    <property type="entry name" value="GLUTAMINE AMIDOTRANSFERASE YLR126C-RELATED"/>
    <property type="match status" value="1"/>
</dbReference>
<dbReference type="Gene3D" id="3.40.50.880">
    <property type="match status" value="1"/>
</dbReference>
<keyword evidence="2" id="KW-1185">Reference proteome</keyword>
<sequence length="323" mass="35169">MADEDVRNTGDQQKTISVAILVAGAPPKELVEKYGGFEVMFRNTLAEAMAHIPRHKWHPKISLHLQAFNVLEAEFPDIAQLDDGLWDAVIVTGSPASATTENVLWMDVLGKYLQHLVLEHPLVRIIGVGFGHQLIARAFGAQIARDKDHAEFGVTKFKLSPDGTEILSPFDKETEWALQQAHTDRVIQPPSPVEGDPWIVLGGNEATDIQGLALRYPSEAPPLPSSVKTSSFVVFDVDDMVTNASGPMPVRGVHVLTLQGHPEYNNQVAQDLIRVLASEGVIDQSVCQKSLEDATQSHQGLECGKIILAMVGVEPATVEVDLS</sequence>
<reference evidence="2" key="1">
    <citation type="journal article" date="2017" name="Nucleic Acids Res.">
        <title>Proteogenomics produces comprehensive and highly accurate protein-coding gene annotation in a complete genome assembly of Malassezia sympodialis.</title>
        <authorList>
            <person name="Zhu Y."/>
            <person name="Engstroem P.G."/>
            <person name="Tellgren-Roth C."/>
            <person name="Baudo C.D."/>
            <person name="Kennell J.C."/>
            <person name="Sun S."/>
            <person name="Billmyre R.B."/>
            <person name="Schroeder M.S."/>
            <person name="Andersson A."/>
            <person name="Holm T."/>
            <person name="Sigurgeirsson B."/>
            <person name="Wu G."/>
            <person name="Sankaranarayanan S.R."/>
            <person name="Siddharthan R."/>
            <person name="Sanyal K."/>
            <person name="Lundeberg J."/>
            <person name="Nystedt B."/>
            <person name="Boekhout T."/>
            <person name="Dawson T.L. Jr."/>
            <person name="Heitman J."/>
            <person name="Scheynius A."/>
            <person name="Lehtioe J."/>
        </authorList>
    </citation>
    <scope>NUCLEOTIDE SEQUENCE [LARGE SCALE GENOMIC DNA]</scope>
    <source>
        <strain evidence="2">ATCC 42132</strain>
    </source>
</reference>
<dbReference type="Proteomes" id="UP000186303">
    <property type="component" value="Chromosome 3"/>
</dbReference>
<dbReference type="SUPFAM" id="SSF52317">
    <property type="entry name" value="Class I glutamine amidotransferase-like"/>
    <property type="match status" value="1"/>
</dbReference>
<evidence type="ECO:0000313" key="1">
    <source>
        <dbReference type="EMBL" id="SHO77975.1"/>
    </source>
</evidence>
<dbReference type="EMBL" id="LT671823">
    <property type="protein sequence ID" value="SHO77975.1"/>
    <property type="molecule type" value="Genomic_DNA"/>
</dbReference>
<keyword evidence="1" id="KW-0808">Transferase</keyword>
<dbReference type="GO" id="GO:0005829">
    <property type="term" value="C:cytosol"/>
    <property type="evidence" value="ECO:0007669"/>
    <property type="project" value="TreeGrafter"/>
</dbReference>
<organism evidence="1 2">
    <name type="scientific">Malassezia sympodialis (strain ATCC 42132)</name>
    <name type="common">Atopic eczema-associated yeast</name>
    <dbReference type="NCBI Taxonomy" id="1230383"/>
    <lineage>
        <taxon>Eukaryota</taxon>
        <taxon>Fungi</taxon>
        <taxon>Dikarya</taxon>
        <taxon>Basidiomycota</taxon>
        <taxon>Ustilaginomycotina</taxon>
        <taxon>Malasseziomycetes</taxon>
        <taxon>Malasseziales</taxon>
        <taxon>Malasseziaceae</taxon>
        <taxon>Malassezia</taxon>
    </lineage>
</organism>
<dbReference type="PANTHER" id="PTHR42695">
    <property type="entry name" value="GLUTAMINE AMIDOTRANSFERASE YLR126C-RELATED"/>
    <property type="match status" value="1"/>
</dbReference>
<dbReference type="VEuPathDB" id="FungiDB:MSYG_2317"/>
<keyword evidence="1" id="KW-0315">Glutamine amidotransferase</keyword>
<dbReference type="InterPro" id="IPR044992">
    <property type="entry name" value="ChyE-like"/>
</dbReference>